<dbReference type="Proteomes" id="UP001303760">
    <property type="component" value="Unassembled WGS sequence"/>
</dbReference>
<organism evidence="2 3">
    <name type="scientific">Achaetomium macrosporum</name>
    <dbReference type="NCBI Taxonomy" id="79813"/>
    <lineage>
        <taxon>Eukaryota</taxon>
        <taxon>Fungi</taxon>
        <taxon>Dikarya</taxon>
        <taxon>Ascomycota</taxon>
        <taxon>Pezizomycotina</taxon>
        <taxon>Sordariomycetes</taxon>
        <taxon>Sordariomycetidae</taxon>
        <taxon>Sordariales</taxon>
        <taxon>Chaetomiaceae</taxon>
        <taxon>Achaetomium</taxon>
    </lineage>
</organism>
<evidence type="ECO:0000313" key="2">
    <source>
        <dbReference type="EMBL" id="KAK4238014.1"/>
    </source>
</evidence>
<keyword evidence="3" id="KW-1185">Reference proteome</keyword>
<gene>
    <name evidence="2" type="ORF">C8A03DRAFT_15480</name>
</gene>
<feature type="compositionally biased region" description="Basic and acidic residues" evidence="1">
    <location>
        <begin position="939"/>
        <end position="955"/>
    </location>
</feature>
<feature type="compositionally biased region" description="Polar residues" evidence="1">
    <location>
        <begin position="385"/>
        <end position="403"/>
    </location>
</feature>
<sequence>MANPTEFYLTTLWVYKPKAVKEVIDRLAAMNFANARFTYDNKYHWFKVTCYERDALEIREQFAIISGEIEDAAFEKYEDHILNDDDTLKPLFDNEWFNDGLTENGSDDGLGESEEYCRPNDLSGYPCVGVWDDLDKNSEPYLVRDIVTVPELQKLKKETGVEFSVELRGKLVHIGGYGEEAVREAREKLKVMLTIKKLFSARPWAEHLLYAEGYVEPGPDELTADIRYLTNIDPKLASSTLLDRLTVYNLGGSYQRLYREAASIRLCFWDPNKQRRVSVLGAKVACRHKDKTSLGNRPVIRTRKIDQLVISGAEPSVFGQVGNGAGNRVETWIEKLPCHVGPVTNPAHPLLNAQATGASSAVSTNESLIDLVGEPLASADELPTTAASQKTSRTSPSTAVGTQNPFSQQLESISKAQHNDEEKHELAFTGDGCLIDLLAPVDLVSSSHALSSRINWDMPSLVPSTAGSEGTRDNSADFLEYASAHVGSSVQNRNPTLTSDANPRRLKQASAINDKKDIDRYKAYLESGAEGFQPRGASHTTQPQNVRLGTRGFDRSPATDDFAADVEAAMKRLLSTGPYRRGKLAARVEFGRALLAVTDQSGLAFNDTRTPSNGWKKPDLMKNLKRWFGENQKIHFTKVLSTYASDIEDMINIKVKDTRIWEEKPSRAWTIYSFHCSLRSTENLGRFIVDIVDDGTSSDAFFYSIRLQNDFLDGDLPMPIYIHAIRRHWDLRVVVSHVKPSVLEQYEAFAKSLQQTLTIERDDKSPPVLKFAVHTSFAVKVDEVRVQVKWRHVSLENNSALEITEVNQFEIQPYSDLVYPSGNEWEGKCARDWSQRTKREMRSKGEFSRWYEAAVVSLELEELCQQNSTLKLGEKASWDVQDLKARGVFASLYGPALQMVKEMDHVGRNDDNNLSKKYGHLLLRPNDPPPFVPGSLLADRQDHTRQQQPHNRESSSEGVGSETASTRSGATSGRLSSTYTTSRAPPGTQDKPGLKFW</sequence>
<feature type="region of interest" description="Disordered" evidence="1">
    <location>
        <begin position="381"/>
        <end position="403"/>
    </location>
</feature>
<feature type="region of interest" description="Disordered" evidence="1">
    <location>
        <begin position="487"/>
        <end position="511"/>
    </location>
</feature>
<comment type="caution">
    <text evidence="2">The sequence shown here is derived from an EMBL/GenBank/DDBJ whole genome shotgun (WGS) entry which is preliminary data.</text>
</comment>
<dbReference type="AlphaFoldDB" id="A0AAN7C9S1"/>
<feature type="compositionally biased region" description="Polar residues" evidence="1">
    <location>
        <begin position="956"/>
        <end position="983"/>
    </location>
</feature>
<reference evidence="2" key="1">
    <citation type="journal article" date="2023" name="Mol. Phylogenet. Evol.">
        <title>Genome-scale phylogeny and comparative genomics of the fungal order Sordariales.</title>
        <authorList>
            <person name="Hensen N."/>
            <person name="Bonometti L."/>
            <person name="Westerberg I."/>
            <person name="Brannstrom I.O."/>
            <person name="Guillou S."/>
            <person name="Cros-Aarteil S."/>
            <person name="Calhoun S."/>
            <person name="Haridas S."/>
            <person name="Kuo A."/>
            <person name="Mondo S."/>
            <person name="Pangilinan J."/>
            <person name="Riley R."/>
            <person name="LaButti K."/>
            <person name="Andreopoulos B."/>
            <person name="Lipzen A."/>
            <person name="Chen C."/>
            <person name="Yan M."/>
            <person name="Daum C."/>
            <person name="Ng V."/>
            <person name="Clum A."/>
            <person name="Steindorff A."/>
            <person name="Ohm R.A."/>
            <person name="Martin F."/>
            <person name="Silar P."/>
            <person name="Natvig D.O."/>
            <person name="Lalanne C."/>
            <person name="Gautier V."/>
            <person name="Ament-Velasquez S.L."/>
            <person name="Kruys A."/>
            <person name="Hutchinson M.I."/>
            <person name="Powell A.J."/>
            <person name="Barry K."/>
            <person name="Miller A.N."/>
            <person name="Grigoriev I.V."/>
            <person name="Debuchy R."/>
            <person name="Gladieux P."/>
            <person name="Hiltunen Thoren M."/>
            <person name="Johannesson H."/>
        </authorList>
    </citation>
    <scope>NUCLEOTIDE SEQUENCE</scope>
    <source>
        <strain evidence="2">CBS 532.94</strain>
    </source>
</reference>
<feature type="compositionally biased region" description="Polar residues" evidence="1">
    <location>
        <begin position="487"/>
        <end position="501"/>
    </location>
</feature>
<reference evidence="2" key="2">
    <citation type="submission" date="2023-05" db="EMBL/GenBank/DDBJ databases">
        <authorList>
            <consortium name="Lawrence Berkeley National Laboratory"/>
            <person name="Steindorff A."/>
            <person name="Hensen N."/>
            <person name="Bonometti L."/>
            <person name="Westerberg I."/>
            <person name="Brannstrom I.O."/>
            <person name="Guillou S."/>
            <person name="Cros-Aarteil S."/>
            <person name="Calhoun S."/>
            <person name="Haridas S."/>
            <person name="Kuo A."/>
            <person name="Mondo S."/>
            <person name="Pangilinan J."/>
            <person name="Riley R."/>
            <person name="Labutti K."/>
            <person name="Andreopoulos B."/>
            <person name="Lipzen A."/>
            <person name="Chen C."/>
            <person name="Yanf M."/>
            <person name="Daum C."/>
            <person name="Ng V."/>
            <person name="Clum A."/>
            <person name="Ohm R."/>
            <person name="Martin F."/>
            <person name="Silar P."/>
            <person name="Natvig D."/>
            <person name="Lalanne C."/>
            <person name="Gautier V."/>
            <person name="Ament-Velasquez S.L."/>
            <person name="Kruys A."/>
            <person name="Hutchinson M.I."/>
            <person name="Powell A.J."/>
            <person name="Barry K."/>
            <person name="Miller A.N."/>
            <person name="Grigoriev I.V."/>
            <person name="Debuchy R."/>
            <person name="Gladieux P."/>
            <person name="Thoren M.H."/>
            <person name="Johannesson H."/>
        </authorList>
    </citation>
    <scope>NUCLEOTIDE SEQUENCE</scope>
    <source>
        <strain evidence="2">CBS 532.94</strain>
    </source>
</reference>
<evidence type="ECO:0000256" key="1">
    <source>
        <dbReference type="SAM" id="MobiDB-lite"/>
    </source>
</evidence>
<accession>A0AAN7C9S1</accession>
<feature type="region of interest" description="Disordered" evidence="1">
    <location>
        <begin position="529"/>
        <end position="554"/>
    </location>
</feature>
<name>A0AAN7C9S1_9PEZI</name>
<feature type="compositionally biased region" description="Polar residues" evidence="1">
    <location>
        <begin position="538"/>
        <end position="547"/>
    </location>
</feature>
<protein>
    <submittedName>
        <fullName evidence="2">Uncharacterized protein</fullName>
    </submittedName>
</protein>
<dbReference type="EMBL" id="MU860112">
    <property type="protein sequence ID" value="KAK4238014.1"/>
    <property type="molecule type" value="Genomic_DNA"/>
</dbReference>
<proteinExistence type="predicted"/>
<feature type="region of interest" description="Disordered" evidence="1">
    <location>
        <begin position="918"/>
        <end position="997"/>
    </location>
</feature>
<evidence type="ECO:0000313" key="3">
    <source>
        <dbReference type="Proteomes" id="UP001303760"/>
    </source>
</evidence>